<evidence type="ECO:0000256" key="1">
    <source>
        <dbReference type="ARBA" id="ARBA00004167"/>
    </source>
</evidence>
<dbReference type="Proteomes" id="UP000619078">
    <property type="component" value="Unassembled WGS sequence"/>
</dbReference>
<dbReference type="GO" id="GO:0005886">
    <property type="term" value="C:plasma membrane"/>
    <property type="evidence" value="ECO:0007669"/>
    <property type="project" value="InterPro"/>
</dbReference>
<keyword evidence="2" id="KW-0812">Transmembrane</keyword>
<dbReference type="Pfam" id="PF04357">
    <property type="entry name" value="TamB"/>
    <property type="match status" value="1"/>
</dbReference>
<gene>
    <name evidence="7" type="ORF">IDJ76_06730</name>
</gene>
<keyword evidence="8" id="KW-1185">Reference proteome</keyword>
<dbReference type="EMBL" id="JACWMX010000002">
    <property type="protein sequence ID" value="MBD1392784.1"/>
    <property type="molecule type" value="Genomic_DNA"/>
</dbReference>
<evidence type="ECO:0000256" key="3">
    <source>
        <dbReference type="ARBA" id="ARBA00022989"/>
    </source>
</evidence>
<dbReference type="InterPro" id="IPR007452">
    <property type="entry name" value="TamB_C"/>
</dbReference>
<organism evidence="7 8">
    <name type="scientific">Mucilaginibacter glaciei</name>
    <dbReference type="NCBI Taxonomy" id="2772109"/>
    <lineage>
        <taxon>Bacteria</taxon>
        <taxon>Pseudomonadati</taxon>
        <taxon>Bacteroidota</taxon>
        <taxon>Sphingobacteriia</taxon>
        <taxon>Sphingobacteriales</taxon>
        <taxon>Sphingobacteriaceae</taxon>
        <taxon>Mucilaginibacter</taxon>
    </lineage>
</organism>
<protein>
    <submittedName>
        <fullName evidence="7">Translocation/assembly module TamB domain-containing protein</fullName>
    </submittedName>
</protein>
<keyword evidence="4" id="KW-0472">Membrane</keyword>
<evidence type="ECO:0000313" key="8">
    <source>
        <dbReference type="Proteomes" id="UP000619078"/>
    </source>
</evidence>
<evidence type="ECO:0000259" key="6">
    <source>
        <dbReference type="Pfam" id="PF04357"/>
    </source>
</evidence>
<reference evidence="7" key="1">
    <citation type="submission" date="2020-09" db="EMBL/GenBank/DDBJ databases">
        <title>Novel species of Mucilaginibacter isolated from a glacier on the Tibetan Plateau.</title>
        <authorList>
            <person name="Liu Q."/>
            <person name="Xin Y.-H."/>
        </authorList>
    </citation>
    <scope>NUCLEOTIDE SEQUENCE</scope>
    <source>
        <strain evidence="7">ZB1P21</strain>
    </source>
</reference>
<accession>A0A926S231</accession>
<feature type="region of interest" description="Disordered" evidence="5">
    <location>
        <begin position="1451"/>
        <end position="1488"/>
    </location>
</feature>
<keyword evidence="3" id="KW-1133">Transmembrane helix</keyword>
<name>A0A926S231_9SPHI</name>
<dbReference type="RefSeq" id="WP_191162035.1">
    <property type="nucleotide sequence ID" value="NZ_JACWMX010000002.1"/>
</dbReference>
<evidence type="ECO:0000256" key="2">
    <source>
        <dbReference type="ARBA" id="ARBA00022692"/>
    </source>
</evidence>
<feature type="domain" description="Translocation and assembly module TamB C-terminal" evidence="6">
    <location>
        <begin position="1004"/>
        <end position="1434"/>
    </location>
</feature>
<dbReference type="PANTHER" id="PTHR36985:SF1">
    <property type="entry name" value="TRANSLOCATION AND ASSEMBLY MODULE SUBUNIT TAMB"/>
    <property type="match status" value="1"/>
</dbReference>
<evidence type="ECO:0000256" key="4">
    <source>
        <dbReference type="ARBA" id="ARBA00023136"/>
    </source>
</evidence>
<feature type="compositionally biased region" description="Acidic residues" evidence="5">
    <location>
        <begin position="1479"/>
        <end position="1488"/>
    </location>
</feature>
<dbReference type="PANTHER" id="PTHR36985">
    <property type="entry name" value="TRANSLOCATION AND ASSEMBLY MODULE SUBUNIT TAMB"/>
    <property type="match status" value="1"/>
</dbReference>
<evidence type="ECO:0000313" key="7">
    <source>
        <dbReference type="EMBL" id="MBD1392784.1"/>
    </source>
</evidence>
<dbReference type="GO" id="GO:0009306">
    <property type="term" value="P:protein secretion"/>
    <property type="evidence" value="ECO:0007669"/>
    <property type="project" value="InterPro"/>
</dbReference>
<comment type="subcellular location">
    <subcellularLocation>
        <location evidence="1">Membrane</location>
        <topology evidence="1">Single-pass membrane protein</topology>
    </subcellularLocation>
</comment>
<sequence length="1488" mass="164792">MSVVLVLIQYEPVQTWAAKKATAYLSKELNTKVDVKRLKVVPFSSVVLEGLYILDKQQDTLLSTPKLAVELSGFSVFNSIKKKTINFESIQLDNGSFYLKKLKDSTTNLDFVLNYFNSGDTTKKKSQPWTLTFQKIAVNNFHFKYKNSLRNEAVSGVNFDDIDVNHFSTIVRNMDLKNHLFKARIGGLTLHEKSGFFVRNFNANATIDTNQVLLQNLNILTPNSSLRNYFRMKFKSFSDFSDVENKVMMDGDFMQSHLSSKDIAYFTPSLGKINFELGVDGRIRGLVNNLRATNLTVTAAQATFIKGDFHLTGLPDWENTFLQLKFDQIATNKKDLDYLYSHFTGKANQHVPAIVAKFGNINFNGRFTGLQNDFVAFGTFKTNLGRFDPDINLKINKAGVPSYSGKVQTSNFDLGTLLGDKTIGRTTLSANVTGRGDDLKTLNAKGDAKIAYIGFKGYNYTNLVTSGSFVNKVVTGKINVNDKNLKLNFAGSVNLNPTLPVYDFTGTVNAARLNKLKLIKDTITFNTNIRTRFSGNSLENLDGNILLTGIRIIDPRNDYVVDTLSVMASGKGAERIIALKSDVADGSIKGTFDLGTLPSYYKTIAKQYIPSLKTDIVKPKPQNFDFTLTLKNLDPLTAIFMPDLKIPEQGTFVGKFNSTDKTATLNGYIKTIKLGKIVFHDFIIDESTNDDFLGLNVSLSKVDLTDSLFIKNINVTNFLKKDSLNFNIKLSDKDAANQLDLYGLVEFGRDTTAKLKLLPSDVVLEREKWKIQDQVRIRLLDGKTQVSGFELSNGKQKVRINGFISDNPTDELKINFEKFSMATLNQLTKSSGVLLNGALNGEVKLTSIIKSPGVDANLGIDSLMMNKTLVGDVKIKSTLDNAREAAKVNLNITNRGLETMNIAGIYAIGKKGTSDNLDFDVKMDKTEAIIFEPFIKNLVSNVKGTLSANLKLTGNPSSPALNGDLSLNNTGLTVNYLKTAYTVNDKLNVANSVIKIDKMVLKDYKGGKGEANGTVDLNNLANPTLNISLDADNLLALNTTFKDNHIYYGVAYGTGKFSFTGPIDNMKIDIKASTQEGTIFNIPLNTSITAVDYDFIRFVNHNDTTMKVVDKVKSFNGITLNFDLTVDEKTVVRIATDYGILEGSGQARNLKLNINSLGDFEMFGDFTITSGKFEFTAKDFISKNFTVSQGGTIRWTGNPSNAEINLKALYEVRTNIAPLYTAAGLQSPFGPKQVLVQAELLITKSLLQPNIDFNFNFPVEPAIKDDLTTYLSDNNNRSQQALSIIVRRSFASGTGSNLTNQVLGTARDAVSEFAFNKLNNFISQSNLKNFDINIRSFNDASLGLRFFGDRLLFNGNVYSNTGTSDIFNNSQSLLTTDFRTLTKDVEVQYLIRKDGNLRARYSYRALNSTTLNTINDNLGVQYVNGIGLVYQRDFDTFSEFIRNIFRQGRRTKAPVKPLPNPPATNTPVVSGGSTRGGGDDTEDEKLEN</sequence>
<evidence type="ECO:0000256" key="5">
    <source>
        <dbReference type="SAM" id="MobiDB-lite"/>
    </source>
</evidence>
<proteinExistence type="predicted"/>
<comment type="caution">
    <text evidence="7">The sequence shown here is derived from an EMBL/GenBank/DDBJ whole genome shotgun (WGS) entry which is preliminary data.</text>
</comment>